<dbReference type="Proteomes" id="UP000225182">
    <property type="component" value="Unassembled WGS sequence"/>
</dbReference>
<evidence type="ECO:0000313" key="1">
    <source>
        <dbReference type="EMBL" id="PFN24668.1"/>
    </source>
</evidence>
<name>A0A2B1KMF6_BACCE</name>
<sequence length="61" mass="7437">MSIYNFLATDIELWHAWLGEYELENVEYEKTNVSKLTVNKLERFFSDYTYIDPKVMVIRRN</sequence>
<evidence type="ECO:0000313" key="2">
    <source>
        <dbReference type="Proteomes" id="UP000225182"/>
    </source>
</evidence>
<organism evidence="1 2">
    <name type="scientific">Bacillus cereus</name>
    <dbReference type="NCBI Taxonomy" id="1396"/>
    <lineage>
        <taxon>Bacteria</taxon>
        <taxon>Bacillati</taxon>
        <taxon>Bacillota</taxon>
        <taxon>Bacilli</taxon>
        <taxon>Bacillales</taxon>
        <taxon>Bacillaceae</taxon>
        <taxon>Bacillus</taxon>
        <taxon>Bacillus cereus group</taxon>
    </lineage>
</organism>
<dbReference type="AlphaFoldDB" id="A0A2B1KMF6"/>
<accession>A0A2B1KMF6</accession>
<comment type="caution">
    <text evidence="1">The sequence shown here is derived from an EMBL/GenBank/DDBJ whole genome shotgun (WGS) entry which is preliminary data.</text>
</comment>
<gene>
    <name evidence="1" type="ORF">COJ50_14160</name>
</gene>
<dbReference type="EMBL" id="NUYN01000023">
    <property type="protein sequence ID" value="PFN24668.1"/>
    <property type="molecule type" value="Genomic_DNA"/>
</dbReference>
<proteinExistence type="predicted"/>
<protein>
    <submittedName>
        <fullName evidence="1">Uncharacterized protein</fullName>
    </submittedName>
</protein>
<reference evidence="1 2" key="1">
    <citation type="submission" date="2017-09" db="EMBL/GenBank/DDBJ databases">
        <title>Large-scale bioinformatics analysis of Bacillus genomes uncovers conserved roles of natural products in bacterial physiology.</title>
        <authorList>
            <consortium name="Agbiome Team Llc"/>
            <person name="Bleich R.M."/>
            <person name="Grubbs K.J."/>
            <person name="Santa Maria K.C."/>
            <person name="Allen S.E."/>
            <person name="Farag S."/>
            <person name="Shank E.A."/>
            <person name="Bowers A."/>
        </authorList>
    </citation>
    <scope>NUCLEOTIDE SEQUENCE [LARGE SCALE GENOMIC DNA]</scope>
    <source>
        <strain evidence="1 2">AFS076905</strain>
    </source>
</reference>